<organism evidence="1 2">
    <name type="scientific">Camellia lanceoleosa</name>
    <dbReference type="NCBI Taxonomy" id="1840588"/>
    <lineage>
        <taxon>Eukaryota</taxon>
        <taxon>Viridiplantae</taxon>
        <taxon>Streptophyta</taxon>
        <taxon>Embryophyta</taxon>
        <taxon>Tracheophyta</taxon>
        <taxon>Spermatophyta</taxon>
        <taxon>Magnoliopsida</taxon>
        <taxon>eudicotyledons</taxon>
        <taxon>Gunneridae</taxon>
        <taxon>Pentapetalae</taxon>
        <taxon>asterids</taxon>
        <taxon>Ericales</taxon>
        <taxon>Theaceae</taxon>
        <taxon>Camellia</taxon>
    </lineage>
</organism>
<protein>
    <submittedName>
        <fullName evidence="1">Uncharacterized protein</fullName>
    </submittedName>
</protein>
<gene>
    <name evidence="1" type="ORF">LOK49_LG06G00329</name>
</gene>
<name>A0ACC0HHU1_9ERIC</name>
<dbReference type="Proteomes" id="UP001060215">
    <property type="component" value="Chromosome 5"/>
</dbReference>
<evidence type="ECO:0000313" key="2">
    <source>
        <dbReference type="Proteomes" id="UP001060215"/>
    </source>
</evidence>
<reference evidence="1 2" key="1">
    <citation type="journal article" date="2022" name="Plant J.">
        <title>Chromosome-level genome of Camellia lanceoleosa provides a valuable resource for understanding genome evolution and self-incompatibility.</title>
        <authorList>
            <person name="Gong W."/>
            <person name="Xiao S."/>
            <person name="Wang L."/>
            <person name="Liao Z."/>
            <person name="Chang Y."/>
            <person name="Mo W."/>
            <person name="Hu G."/>
            <person name="Li W."/>
            <person name="Zhao G."/>
            <person name="Zhu H."/>
            <person name="Hu X."/>
            <person name="Ji K."/>
            <person name="Xiang X."/>
            <person name="Song Q."/>
            <person name="Yuan D."/>
            <person name="Jin S."/>
            <person name="Zhang L."/>
        </authorList>
    </citation>
    <scope>NUCLEOTIDE SEQUENCE [LARGE SCALE GENOMIC DNA]</scope>
    <source>
        <strain evidence="1">SQ_2022a</strain>
    </source>
</reference>
<evidence type="ECO:0000313" key="1">
    <source>
        <dbReference type="EMBL" id="KAI8012015.1"/>
    </source>
</evidence>
<dbReference type="EMBL" id="CM045762">
    <property type="protein sequence ID" value="KAI8012015.1"/>
    <property type="molecule type" value="Genomic_DNA"/>
</dbReference>
<comment type="caution">
    <text evidence="1">The sequence shown here is derived from an EMBL/GenBank/DDBJ whole genome shotgun (WGS) entry which is preliminary data.</text>
</comment>
<keyword evidence="2" id="KW-1185">Reference proteome</keyword>
<proteinExistence type="predicted"/>
<sequence length="253" mass="28017">MLEGLVIQNVSGGDIIPYCPDTDAIANQEGKADYVTEPDRIYGPVDARAACSESNLDAAGLSVGLEIVVSRPPSDCSMSVKRKTLDFDDGEKCSLNETFNPIMEKEKLDKSSGKRCTVVKSATSLDKVTFDDPCRKSLEMQSLEQEVSNKREEPRRVSFETCVEECVVVDEEVSELDINKNLQNAEDNSDAVVEIQHFPFSHKADVALLNVDKGPGVEMHQKVTCHIAEGFESSPRLQVEEVIIFSSLKFFNY</sequence>
<accession>A0ACC0HHU1</accession>